<dbReference type="InterPro" id="IPR036513">
    <property type="entry name" value="STAS_dom_sf"/>
</dbReference>
<keyword evidence="3" id="KW-1185">Reference proteome</keyword>
<gene>
    <name evidence="2" type="ORF">SAMN02745724_03141</name>
</gene>
<evidence type="ECO:0000313" key="3">
    <source>
        <dbReference type="Proteomes" id="UP000198862"/>
    </source>
</evidence>
<dbReference type="AlphaFoldDB" id="A0A1I1NNQ9"/>
<dbReference type="EMBL" id="FOLO01000026">
    <property type="protein sequence ID" value="SFC99167.1"/>
    <property type="molecule type" value="Genomic_DNA"/>
</dbReference>
<dbReference type="PANTHER" id="PTHR33745">
    <property type="entry name" value="RSBT ANTAGONIST PROTEIN RSBS-RELATED"/>
    <property type="match status" value="1"/>
</dbReference>
<dbReference type="InterPro" id="IPR002645">
    <property type="entry name" value="STAS_dom"/>
</dbReference>
<sequence>MYGISKVALSRKQIGGEVPMVATEITQECIYSGLFGSLDSSRMGIILEKITDLADRKQISLVIIDLGNVEAIDSSVAGHLVKLGDVLKLVGVTPIFCGISAQLAKTMVTAGVNLGYYITVRDLKSALKKSLELTNKLIVSSDEIS</sequence>
<dbReference type="STRING" id="1123010.SAMN02745724_03141"/>
<dbReference type="Proteomes" id="UP000198862">
    <property type="component" value="Unassembled WGS sequence"/>
</dbReference>
<dbReference type="Pfam" id="PF01740">
    <property type="entry name" value="STAS"/>
    <property type="match status" value="1"/>
</dbReference>
<evidence type="ECO:0000313" key="2">
    <source>
        <dbReference type="EMBL" id="SFC99167.1"/>
    </source>
</evidence>
<feature type="domain" description="STAS" evidence="1">
    <location>
        <begin position="36"/>
        <end position="130"/>
    </location>
</feature>
<dbReference type="SUPFAM" id="SSF52091">
    <property type="entry name" value="SpoIIaa-like"/>
    <property type="match status" value="1"/>
</dbReference>
<dbReference type="PROSITE" id="PS50801">
    <property type="entry name" value="STAS"/>
    <property type="match status" value="1"/>
</dbReference>
<name>A0A1I1NNQ9_9GAMM</name>
<accession>A0A1I1NNQ9</accession>
<reference evidence="2 3" key="1">
    <citation type="submission" date="2016-10" db="EMBL/GenBank/DDBJ databases">
        <authorList>
            <person name="de Groot N.N."/>
        </authorList>
    </citation>
    <scope>NUCLEOTIDE SEQUENCE [LARGE SCALE GENOMIC DNA]</scope>
    <source>
        <strain evidence="2 3">DSM 6059</strain>
    </source>
</reference>
<organism evidence="2 3">
    <name type="scientific">Pseudoalteromonas denitrificans DSM 6059</name>
    <dbReference type="NCBI Taxonomy" id="1123010"/>
    <lineage>
        <taxon>Bacteria</taxon>
        <taxon>Pseudomonadati</taxon>
        <taxon>Pseudomonadota</taxon>
        <taxon>Gammaproteobacteria</taxon>
        <taxon>Alteromonadales</taxon>
        <taxon>Pseudoalteromonadaceae</taxon>
        <taxon>Pseudoalteromonas</taxon>
    </lineage>
</organism>
<protein>
    <submittedName>
        <fullName evidence="2">Anti-anti-sigma factor</fullName>
    </submittedName>
</protein>
<dbReference type="InterPro" id="IPR051932">
    <property type="entry name" value="Bact_StressResp_Reg"/>
</dbReference>
<dbReference type="OrthoDB" id="6400599at2"/>
<evidence type="ECO:0000259" key="1">
    <source>
        <dbReference type="PROSITE" id="PS50801"/>
    </source>
</evidence>
<dbReference type="Gene3D" id="3.30.750.24">
    <property type="entry name" value="STAS domain"/>
    <property type="match status" value="1"/>
</dbReference>
<dbReference type="PANTHER" id="PTHR33745:SF8">
    <property type="entry name" value="BLUE-LIGHT PHOTORECEPTOR"/>
    <property type="match status" value="1"/>
</dbReference>
<dbReference type="CDD" id="cd07041">
    <property type="entry name" value="STAS_RsbR_RsbS_like"/>
    <property type="match status" value="1"/>
</dbReference>
<proteinExistence type="predicted"/>